<keyword evidence="3" id="KW-1185">Reference proteome</keyword>
<dbReference type="PROSITE" id="PS51257">
    <property type="entry name" value="PROKAR_LIPOPROTEIN"/>
    <property type="match status" value="1"/>
</dbReference>
<dbReference type="Proteomes" id="UP000738517">
    <property type="component" value="Unassembled WGS sequence"/>
</dbReference>
<evidence type="ECO:0000256" key="1">
    <source>
        <dbReference type="SAM" id="SignalP"/>
    </source>
</evidence>
<protein>
    <submittedName>
        <fullName evidence="2">Uncharacterized protein</fullName>
    </submittedName>
</protein>
<proteinExistence type="predicted"/>
<keyword evidence="1" id="KW-0732">Signal</keyword>
<comment type="caution">
    <text evidence="2">The sequence shown here is derived from an EMBL/GenBank/DDBJ whole genome shotgun (WGS) entry which is preliminary data.</text>
</comment>
<organism evidence="2 3">
    <name type="scientific">Photobacterium alginatilyticum</name>
    <dbReference type="NCBI Taxonomy" id="1775171"/>
    <lineage>
        <taxon>Bacteria</taxon>
        <taxon>Pseudomonadati</taxon>
        <taxon>Pseudomonadota</taxon>
        <taxon>Gammaproteobacteria</taxon>
        <taxon>Vibrionales</taxon>
        <taxon>Vibrionaceae</taxon>
        <taxon>Photobacterium</taxon>
    </lineage>
</organism>
<sequence>MRKKIIAASFAVGSLLLSGCATTPNENYTYKPKALSPKLVDAMHNLAKESNSDDVKFEFIENQSLLMITIINDDDRFYFETGTGIGYFDEFCNGKDPFYTAMRENGIGMQFNLDDNGVDSYGPWNSDACPSDTQK</sequence>
<gene>
    <name evidence="2" type="ORF">EIZ48_23225</name>
</gene>
<reference evidence="2 3" key="1">
    <citation type="journal article" date="2017" name="Int. J. Syst. Evol. Microbiol.">
        <title>Photobacterium alginatilyticum sp. nov., a marine bacterium isolated from bottom seawater.</title>
        <authorList>
            <person name="Wang X."/>
            <person name="Wang Y."/>
            <person name="Yang X."/>
            <person name="Sun H."/>
            <person name="Li B."/>
            <person name="Zhang X.H."/>
        </authorList>
    </citation>
    <scope>NUCLEOTIDE SEQUENCE [LARGE SCALE GENOMIC DNA]</scope>
    <source>
        <strain evidence="2 3">P03D4</strain>
    </source>
</reference>
<feature type="signal peptide" evidence="1">
    <location>
        <begin position="1"/>
        <end position="23"/>
    </location>
</feature>
<feature type="chain" id="PRO_5047464865" evidence="1">
    <location>
        <begin position="24"/>
        <end position="135"/>
    </location>
</feature>
<dbReference type="RefSeq" id="WP_160656998.1">
    <property type="nucleotide sequence ID" value="NZ_RSEJ01000031.1"/>
</dbReference>
<evidence type="ECO:0000313" key="2">
    <source>
        <dbReference type="EMBL" id="NBI55434.1"/>
    </source>
</evidence>
<dbReference type="EMBL" id="RSEJ01000031">
    <property type="protein sequence ID" value="NBI55434.1"/>
    <property type="molecule type" value="Genomic_DNA"/>
</dbReference>
<evidence type="ECO:0000313" key="3">
    <source>
        <dbReference type="Proteomes" id="UP000738517"/>
    </source>
</evidence>
<name>A0ABW9YNL8_9GAMM</name>
<accession>A0ABW9YNL8</accession>